<dbReference type="EMBL" id="CAJJDO010000049">
    <property type="protein sequence ID" value="CAD8168442.1"/>
    <property type="molecule type" value="Genomic_DNA"/>
</dbReference>
<reference evidence="1" key="1">
    <citation type="submission" date="2021-01" db="EMBL/GenBank/DDBJ databases">
        <authorList>
            <consortium name="Genoscope - CEA"/>
            <person name="William W."/>
        </authorList>
    </citation>
    <scope>NUCLEOTIDE SEQUENCE</scope>
</reference>
<evidence type="ECO:0008006" key="3">
    <source>
        <dbReference type="Google" id="ProtNLM"/>
    </source>
</evidence>
<accession>A0A8S1UX54</accession>
<gene>
    <name evidence="1" type="ORF">PPENT_87.1.T0490105</name>
</gene>
<keyword evidence="2" id="KW-1185">Reference proteome</keyword>
<evidence type="ECO:0000313" key="2">
    <source>
        <dbReference type="Proteomes" id="UP000689195"/>
    </source>
</evidence>
<dbReference type="AlphaFoldDB" id="A0A8S1UX54"/>
<protein>
    <recommendedName>
        <fullName evidence="3">Mini antigen</fullName>
    </recommendedName>
</protein>
<dbReference type="Pfam" id="PF01508">
    <property type="entry name" value="Paramecium_SA"/>
    <property type="match status" value="1"/>
</dbReference>
<sequence length="224" mass="25145">MQPCQQYSNIITCNLALGTDGKCFFSNFGCRTLECTDIKNGTNHFICQSQNSTCISNGEKCISQVKCEEYPNQLACTYKGLDGQCTWNGSNCILMKSCEDANIDMIACQRMGDLCNWISYANGTSSCLKHTCQTKGVLNQCNYIKDFNGLTITTCLWSNEICQSVDPRYFQSTECNFNTLNTYRWNPVNNTCESCSPQQVDNTNTTVVSYLQILSTMIIYAILQ</sequence>
<dbReference type="OrthoDB" id="288436at2759"/>
<name>A0A8S1UX54_9CILI</name>
<dbReference type="InterPro" id="IPR002895">
    <property type="entry name" value="Paramecium_SA"/>
</dbReference>
<proteinExistence type="predicted"/>
<comment type="caution">
    <text evidence="1">The sequence shown here is derived from an EMBL/GenBank/DDBJ whole genome shotgun (WGS) entry which is preliminary data.</text>
</comment>
<dbReference type="SMART" id="SM00639">
    <property type="entry name" value="PSA"/>
    <property type="match status" value="1"/>
</dbReference>
<dbReference type="Proteomes" id="UP000689195">
    <property type="component" value="Unassembled WGS sequence"/>
</dbReference>
<organism evidence="1 2">
    <name type="scientific">Paramecium pentaurelia</name>
    <dbReference type="NCBI Taxonomy" id="43138"/>
    <lineage>
        <taxon>Eukaryota</taxon>
        <taxon>Sar</taxon>
        <taxon>Alveolata</taxon>
        <taxon>Ciliophora</taxon>
        <taxon>Intramacronucleata</taxon>
        <taxon>Oligohymenophorea</taxon>
        <taxon>Peniculida</taxon>
        <taxon>Parameciidae</taxon>
        <taxon>Paramecium</taxon>
    </lineage>
</organism>
<evidence type="ECO:0000313" key="1">
    <source>
        <dbReference type="EMBL" id="CAD8168442.1"/>
    </source>
</evidence>